<proteinExistence type="predicted"/>
<feature type="region of interest" description="Disordered" evidence="1">
    <location>
        <begin position="26"/>
        <end position="54"/>
    </location>
</feature>
<evidence type="ECO:0000313" key="3">
    <source>
        <dbReference type="Proteomes" id="UP001386955"/>
    </source>
</evidence>
<sequence length="89" mass="9986">MPNVGLGAIEDLRIEYLIHPLGTVEEEEASSDFELEENGEEDEDVDGEDGKKSRFCQKGRDRVKIIQMTMMSVKMMRSPLNKVITSAPA</sequence>
<organism evidence="2 3">
    <name type="scientific">Psophocarpus tetragonolobus</name>
    <name type="common">Winged bean</name>
    <name type="synonym">Dolichos tetragonolobus</name>
    <dbReference type="NCBI Taxonomy" id="3891"/>
    <lineage>
        <taxon>Eukaryota</taxon>
        <taxon>Viridiplantae</taxon>
        <taxon>Streptophyta</taxon>
        <taxon>Embryophyta</taxon>
        <taxon>Tracheophyta</taxon>
        <taxon>Spermatophyta</taxon>
        <taxon>Magnoliopsida</taxon>
        <taxon>eudicotyledons</taxon>
        <taxon>Gunneridae</taxon>
        <taxon>Pentapetalae</taxon>
        <taxon>rosids</taxon>
        <taxon>fabids</taxon>
        <taxon>Fabales</taxon>
        <taxon>Fabaceae</taxon>
        <taxon>Papilionoideae</taxon>
        <taxon>50 kb inversion clade</taxon>
        <taxon>NPAAA clade</taxon>
        <taxon>indigoferoid/millettioid clade</taxon>
        <taxon>Phaseoleae</taxon>
        <taxon>Psophocarpus</taxon>
    </lineage>
</organism>
<protein>
    <submittedName>
        <fullName evidence="2">Uncharacterized protein</fullName>
    </submittedName>
</protein>
<feature type="compositionally biased region" description="Acidic residues" evidence="1">
    <location>
        <begin position="26"/>
        <end position="47"/>
    </location>
</feature>
<dbReference type="AlphaFoldDB" id="A0AAN9SYD9"/>
<reference evidence="2 3" key="1">
    <citation type="submission" date="2024-01" db="EMBL/GenBank/DDBJ databases">
        <title>The genomes of 5 underutilized Papilionoideae crops provide insights into root nodulation and disease resistanc.</title>
        <authorList>
            <person name="Jiang F."/>
        </authorList>
    </citation>
    <scope>NUCLEOTIDE SEQUENCE [LARGE SCALE GENOMIC DNA]</scope>
    <source>
        <strain evidence="2">DUOXIRENSHENG_FW03</strain>
        <tissue evidence="2">Leaves</tissue>
    </source>
</reference>
<gene>
    <name evidence="2" type="ORF">VNO78_08685</name>
</gene>
<dbReference type="EMBL" id="JAYMYS010000002">
    <property type="protein sequence ID" value="KAK7407045.1"/>
    <property type="molecule type" value="Genomic_DNA"/>
</dbReference>
<keyword evidence="3" id="KW-1185">Reference proteome</keyword>
<comment type="caution">
    <text evidence="2">The sequence shown here is derived from an EMBL/GenBank/DDBJ whole genome shotgun (WGS) entry which is preliminary data.</text>
</comment>
<evidence type="ECO:0000256" key="1">
    <source>
        <dbReference type="SAM" id="MobiDB-lite"/>
    </source>
</evidence>
<name>A0AAN9SYD9_PSOTE</name>
<dbReference type="Proteomes" id="UP001386955">
    <property type="component" value="Unassembled WGS sequence"/>
</dbReference>
<evidence type="ECO:0000313" key="2">
    <source>
        <dbReference type="EMBL" id="KAK7407045.1"/>
    </source>
</evidence>
<accession>A0AAN9SYD9</accession>